<evidence type="ECO:0000256" key="3">
    <source>
        <dbReference type="RuleBase" id="RU366019"/>
    </source>
</evidence>
<dbReference type="InterPro" id="IPR031329">
    <property type="entry name" value="NEUT/ALK_ceramidase_N"/>
</dbReference>
<evidence type="ECO:0000313" key="7">
    <source>
        <dbReference type="Proteomes" id="UP000054279"/>
    </source>
</evidence>
<feature type="binding site" evidence="2">
    <location>
        <position position="119"/>
    </location>
    <ligand>
        <name>Zn(2+)</name>
        <dbReference type="ChEBI" id="CHEBI:29105"/>
    </ligand>
</feature>
<dbReference type="Proteomes" id="UP000054279">
    <property type="component" value="Unassembled WGS sequence"/>
</dbReference>
<dbReference type="EMBL" id="KN837112">
    <property type="protein sequence ID" value="KIJ45376.1"/>
    <property type="molecule type" value="Genomic_DNA"/>
</dbReference>
<protein>
    <recommendedName>
        <fullName evidence="3">Neutral ceramidase</fullName>
        <ecNumber evidence="3">3.5.1.23</ecNumber>
    </recommendedName>
</protein>
<dbReference type="GO" id="GO:0046872">
    <property type="term" value="F:metal ion binding"/>
    <property type="evidence" value="ECO:0007669"/>
    <property type="project" value="UniProtKB-KW"/>
</dbReference>
<keyword evidence="4" id="KW-0732">Signal</keyword>
<dbReference type="GO" id="GO:0017040">
    <property type="term" value="F:N-acylsphingosine amidohydrolase activity"/>
    <property type="evidence" value="ECO:0007669"/>
    <property type="project" value="UniProtKB-UniRule"/>
</dbReference>
<feature type="domain" description="Neutral/alkaline non-lysosomal ceramidase N-terminal" evidence="5">
    <location>
        <begin position="33"/>
        <end position="422"/>
    </location>
</feature>
<dbReference type="GO" id="GO:0046514">
    <property type="term" value="P:ceramide catabolic process"/>
    <property type="evidence" value="ECO:0007669"/>
    <property type="project" value="InterPro"/>
</dbReference>
<feature type="chain" id="PRO_5002205050" description="Neutral ceramidase" evidence="4">
    <location>
        <begin position="31"/>
        <end position="431"/>
    </location>
</feature>
<dbReference type="GO" id="GO:0016020">
    <property type="term" value="C:membrane"/>
    <property type="evidence" value="ECO:0007669"/>
    <property type="project" value="GOC"/>
</dbReference>
<comment type="similarity">
    <text evidence="3">Belongs to the neutral ceramidase family.</text>
</comment>
<dbReference type="GO" id="GO:0005576">
    <property type="term" value="C:extracellular region"/>
    <property type="evidence" value="ECO:0007669"/>
    <property type="project" value="TreeGrafter"/>
</dbReference>
<dbReference type="GO" id="GO:0042759">
    <property type="term" value="P:long-chain fatty acid biosynthetic process"/>
    <property type="evidence" value="ECO:0007669"/>
    <property type="project" value="TreeGrafter"/>
</dbReference>
<evidence type="ECO:0000259" key="5">
    <source>
        <dbReference type="Pfam" id="PF04734"/>
    </source>
</evidence>
<dbReference type="HOGENOM" id="CLU_011300_3_3_1"/>
<keyword evidence="7" id="KW-1185">Reference proteome</keyword>
<feature type="binding site" evidence="2">
    <location>
        <position position="238"/>
    </location>
    <ligand>
        <name>Zn(2+)</name>
        <dbReference type="ChEBI" id="CHEBI:29105"/>
    </ligand>
</feature>
<comment type="cofactor">
    <cofactor evidence="2">
        <name>Zn(2+)</name>
        <dbReference type="ChEBI" id="CHEBI:29105"/>
    </cofactor>
    <text evidence="2">Binds 1 zinc ion per subunit.</text>
</comment>
<feature type="active site" description="Nucleophile" evidence="1">
    <location>
        <position position="289"/>
    </location>
</feature>
<dbReference type="AlphaFoldDB" id="A0A0C9W2W6"/>
<feature type="signal peptide" evidence="4">
    <location>
        <begin position="1"/>
        <end position="30"/>
    </location>
</feature>
<evidence type="ECO:0000256" key="1">
    <source>
        <dbReference type="PIRSR" id="PIRSR606823-1"/>
    </source>
</evidence>
<reference evidence="6 7" key="1">
    <citation type="submission" date="2014-06" db="EMBL/GenBank/DDBJ databases">
        <title>Evolutionary Origins and Diversification of the Mycorrhizal Mutualists.</title>
        <authorList>
            <consortium name="DOE Joint Genome Institute"/>
            <consortium name="Mycorrhizal Genomics Consortium"/>
            <person name="Kohler A."/>
            <person name="Kuo A."/>
            <person name="Nagy L.G."/>
            <person name="Floudas D."/>
            <person name="Copeland A."/>
            <person name="Barry K.W."/>
            <person name="Cichocki N."/>
            <person name="Veneault-Fourrey C."/>
            <person name="LaButti K."/>
            <person name="Lindquist E.A."/>
            <person name="Lipzen A."/>
            <person name="Lundell T."/>
            <person name="Morin E."/>
            <person name="Murat C."/>
            <person name="Riley R."/>
            <person name="Ohm R."/>
            <person name="Sun H."/>
            <person name="Tunlid A."/>
            <person name="Henrissat B."/>
            <person name="Grigoriev I.V."/>
            <person name="Hibbett D.S."/>
            <person name="Martin F."/>
        </authorList>
    </citation>
    <scope>NUCLEOTIDE SEQUENCE [LARGE SCALE GENOMIC DNA]</scope>
    <source>
        <strain evidence="6 7">SS14</strain>
    </source>
</reference>
<gene>
    <name evidence="6" type="ORF">M422DRAFT_46823</name>
</gene>
<organism evidence="6 7">
    <name type="scientific">Sphaerobolus stellatus (strain SS14)</name>
    <dbReference type="NCBI Taxonomy" id="990650"/>
    <lineage>
        <taxon>Eukaryota</taxon>
        <taxon>Fungi</taxon>
        <taxon>Dikarya</taxon>
        <taxon>Basidiomycota</taxon>
        <taxon>Agaricomycotina</taxon>
        <taxon>Agaricomycetes</taxon>
        <taxon>Phallomycetidae</taxon>
        <taxon>Geastrales</taxon>
        <taxon>Sphaerobolaceae</taxon>
        <taxon>Sphaerobolus</taxon>
    </lineage>
</organism>
<comment type="catalytic activity">
    <reaction evidence="3">
        <text>an N-acylsphing-4-enine + H2O = sphing-4-enine + a fatty acid</text>
        <dbReference type="Rhea" id="RHEA:20856"/>
        <dbReference type="ChEBI" id="CHEBI:15377"/>
        <dbReference type="ChEBI" id="CHEBI:28868"/>
        <dbReference type="ChEBI" id="CHEBI:52639"/>
        <dbReference type="ChEBI" id="CHEBI:57756"/>
        <dbReference type="EC" id="3.5.1.23"/>
    </reaction>
</comment>
<dbReference type="InterPro" id="IPR006823">
    <property type="entry name" value="Ceramidase_alk"/>
</dbReference>
<dbReference type="PANTHER" id="PTHR12670">
    <property type="entry name" value="CERAMIDASE"/>
    <property type="match status" value="1"/>
</dbReference>
<evidence type="ECO:0000256" key="4">
    <source>
        <dbReference type="SAM" id="SignalP"/>
    </source>
</evidence>
<dbReference type="OrthoDB" id="191371at2759"/>
<sequence length="431" mass="45578">MGHLLDRTLFCLTTFLATITTFQYVQPVAAQQYLLGLGIGDITGPVVETNIMTDTGLHMRQRTRAFLIAEADNPSNRVLFLNLDTAMGDSGIHRGILAALQKQFPGVYSESNVAVVGTHQHSGVGGYLENLLPQLTILGFVNQTYQAIVTGSVNAVTKAHADLAAGTISVGNAIGSLLSIIGKTVLNANINRSPSAYLANPAAETAHYQFDQDKDMTLLRFNDVSGNARGFLSFFTVHGTSLYNNNTLISGDNKGMAAYLAEVAAEPNSMPGATSFVAGFSQSNVGDTSPNTVGAFCESPGQPWDGQACDFNSSTCGGTNEDCHGRGPGFRVSDFESNLIIGQTQAQGAQGILNGQLTPVVGSVRSVHQFINMPSYVFTLANGSTVLTCPPAMGFSFAAGTTDGPGAFDFIQSDNSSTPQYDLNTYFKSKF</sequence>
<dbReference type="PANTHER" id="PTHR12670:SF1">
    <property type="entry name" value="NEUTRAL CERAMIDASE"/>
    <property type="match status" value="1"/>
</dbReference>
<evidence type="ECO:0000313" key="6">
    <source>
        <dbReference type="EMBL" id="KIJ45376.1"/>
    </source>
</evidence>
<keyword evidence="2" id="KW-0479">Metal-binding</keyword>
<dbReference type="GO" id="GO:0046512">
    <property type="term" value="P:sphingosine biosynthetic process"/>
    <property type="evidence" value="ECO:0007669"/>
    <property type="project" value="TreeGrafter"/>
</dbReference>
<name>A0A0C9W2W6_SPHS4</name>
<keyword evidence="3" id="KW-0378">Hydrolase</keyword>
<keyword evidence="2" id="KW-0862">Zinc</keyword>
<dbReference type="EC" id="3.5.1.23" evidence="3"/>
<accession>A0A0C9W2W6</accession>
<keyword evidence="3" id="KW-0746">Sphingolipid metabolism</keyword>
<dbReference type="Pfam" id="PF04734">
    <property type="entry name" value="Ceramidase_alk"/>
    <property type="match status" value="1"/>
</dbReference>
<proteinExistence type="inferred from homology"/>
<keyword evidence="3" id="KW-0443">Lipid metabolism</keyword>
<evidence type="ECO:0000256" key="2">
    <source>
        <dbReference type="PIRSR" id="PIRSR606823-2"/>
    </source>
</evidence>